<keyword evidence="3 13" id="KW-1003">Cell membrane</keyword>
<dbReference type="HAMAP" id="MF_01398">
    <property type="entry name" value="ATP_synth_b_bprime"/>
    <property type="match status" value="1"/>
</dbReference>
<dbReference type="PANTHER" id="PTHR33445">
    <property type="entry name" value="ATP SYNTHASE SUBUNIT B', CHLOROPLASTIC"/>
    <property type="match status" value="1"/>
</dbReference>
<gene>
    <name evidence="13 15" type="primary">atpF</name>
    <name evidence="15" type="ORF">IAD23_05690</name>
</gene>
<proteinExistence type="inferred from homology"/>
<evidence type="ECO:0000256" key="13">
    <source>
        <dbReference type="HAMAP-Rule" id="MF_01398"/>
    </source>
</evidence>
<reference evidence="15" key="2">
    <citation type="journal article" date="2021" name="PeerJ">
        <title>Extensive microbial diversity within the chicken gut microbiome revealed by metagenomics and culture.</title>
        <authorList>
            <person name="Gilroy R."/>
            <person name="Ravi A."/>
            <person name="Getino M."/>
            <person name="Pursley I."/>
            <person name="Horton D.L."/>
            <person name="Alikhan N.F."/>
            <person name="Baker D."/>
            <person name="Gharbi K."/>
            <person name="Hall N."/>
            <person name="Watson M."/>
            <person name="Adriaenssens E.M."/>
            <person name="Foster-Nyarko E."/>
            <person name="Jarju S."/>
            <person name="Secka A."/>
            <person name="Antonio M."/>
            <person name="Oren A."/>
            <person name="Chaudhuri R.R."/>
            <person name="La Ragione R."/>
            <person name="Hildebrand F."/>
            <person name="Pallen M.J."/>
        </authorList>
    </citation>
    <scope>NUCLEOTIDE SEQUENCE</scope>
    <source>
        <strain evidence="15">CHK176-6737</strain>
    </source>
</reference>
<dbReference type="GO" id="GO:0046961">
    <property type="term" value="F:proton-transporting ATPase activity, rotational mechanism"/>
    <property type="evidence" value="ECO:0007669"/>
    <property type="project" value="TreeGrafter"/>
</dbReference>
<comment type="caution">
    <text evidence="15">The sequence shown here is derived from an EMBL/GenBank/DDBJ whole genome shotgun (WGS) entry which is preliminary data.</text>
</comment>
<dbReference type="SUPFAM" id="SSF81573">
    <property type="entry name" value="F1F0 ATP synthase subunit B, membrane domain"/>
    <property type="match status" value="1"/>
</dbReference>
<dbReference type="InterPro" id="IPR050059">
    <property type="entry name" value="ATP_synthase_B_chain"/>
</dbReference>
<dbReference type="NCBIfam" id="TIGR01144">
    <property type="entry name" value="ATP_synt_b"/>
    <property type="match status" value="1"/>
</dbReference>
<dbReference type="InterPro" id="IPR028987">
    <property type="entry name" value="ATP_synth_B-like_membr_sf"/>
</dbReference>
<dbReference type="Proteomes" id="UP000824125">
    <property type="component" value="Unassembled WGS sequence"/>
</dbReference>
<evidence type="ECO:0000256" key="9">
    <source>
        <dbReference type="ARBA" id="ARBA00023136"/>
    </source>
</evidence>
<evidence type="ECO:0000256" key="6">
    <source>
        <dbReference type="ARBA" id="ARBA00022781"/>
    </source>
</evidence>
<evidence type="ECO:0000256" key="12">
    <source>
        <dbReference type="ARBA" id="ARBA00037847"/>
    </source>
</evidence>
<evidence type="ECO:0000313" key="16">
    <source>
        <dbReference type="Proteomes" id="UP000824125"/>
    </source>
</evidence>
<evidence type="ECO:0000256" key="14">
    <source>
        <dbReference type="RuleBase" id="RU003848"/>
    </source>
</evidence>
<name>A0A9D1MVA0_9FIRM</name>
<dbReference type="AlphaFoldDB" id="A0A9D1MVA0"/>
<dbReference type="InterPro" id="IPR005864">
    <property type="entry name" value="ATP_synth_F0_bsu_bac"/>
</dbReference>
<keyword evidence="7 13" id="KW-1133">Transmembrane helix</keyword>
<comment type="similarity">
    <text evidence="1 13 14">Belongs to the ATPase B chain family.</text>
</comment>
<comment type="subcellular location">
    <subcellularLocation>
        <location evidence="13">Cell membrane</location>
        <topology evidence="13">Single-pass membrane protein</topology>
    </subcellularLocation>
    <subcellularLocation>
        <location evidence="12">Endomembrane system</location>
        <topology evidence="12">Single-pass membrane protein</topology>
    </subcellularLocation>
</comment>
<evidence type="ECO:0000256" key="1">
    <source>
        <dbReference type="ARBA" id="ARBA00005513"/>
    </source>
</evidence>
<dbReference type="InterPro" id="IPR002146">
    <property type="entry name" value="ATP_synth_b/b'su_bac/chlpt"/>
</dbReference>
<dbReference type="GO" id="GO:0012505">
    <property type="term" value="C:endomembrane system"/>
    <property type="evidence" value="ECO:0007669"/>
    <property type="project" value="UniProtKB-SubCell"/>
</dbReference>
<evidence type="ECO:0000256" key="10">
    <source>
        <dbReference type="ARBA" id="ARBA00023310"/>
    </source>
</evidence>
<comment type="function">
    <text evidence="11 13">F(1)F(0) ATP synthase produces ATP from ADP in the presence of a proton or sodium gradient. F-type ATPases consist of two structural domains, F(1) containing the extramembraneous catalytic core and F(0) containing the membrane proton channel, linked together by a central stalk and a peripheral stalk. During catalysis, ATP synthesis in the catalytic domain of F(1) is coupled via a rotary mechanism of the central stalk subunits to proton translocation.</text>
</comment>
<evidence type="ECO:0000256" key="11">
    <source>
        <dbReference type="ARBA" id="ARBA00025198"/>
    </source>
</evidence>
<comment type="function">
    <text evidence="13">Component of the F(0) channel, it forms part of the peripheral stalk, linking F(1) to F(0).</text>
</comment>
<comment type="subunit">
    <text evidence="13">F-type ATPases have 2 components, F(1) - the catalytic core - and F(0) - the membrane proton channel. F(1) has five subunits: alpha(3), beta(3), gamma(1), delta(1), epsilon(1). F(0) has three main subunits: a(1), b(2) and c(10-14). The alpha and beta chains form an alternating ring which encloses part of the gamma chain. F(1) is attached to F(0) by a central stalk formed by the gamma and epsilon chains, while a peripheral stalk is formed by the delta and b chains.</text>
</comment>
<evidence type="ECO:0000256" key="4">
    <source>
        <dbReference type="ARBA" id="ARBA00022547"/>
    </source>
</evidence>
<dbReference type="Pfam" id="PF00430">
    <property type="entry name" value="ATP-synt_B"/>
    <property type="match status" value="1"/>
</dbReference>
<feature type="transmembrane region" description="Helical" evidence="13">
    <location>
        <begin position="6"/>
        <end position="23"/>
    </location>
</feature>
<keyword evidence="4 13" id="KW-0138">CF(0)</keyword>
<keyword evidence="9 13" id="KW-0472">Membrane</keyword>
<keyword evidence="10 13" id="KW-0066">ATP synthesis</keyword>
<dbReference type="GO" id="GO:0046933">
    <property type="term" value="F:proton-transporting ATP synthase activity, rotational mechanism"/>
    <property type="evidence" value="ECO:0007669"/>
    <property type="project" value="UniProtKB-UniRule"/>
</dbReference>
<evidence type="ECO:0000256" key="3">
    <source>
        <dbReference type="ARBA" id="ARBA00022475"/>
    </source>
</evidence>
<accession>A0A9D1MVA0</accession>
<evidence type="ECO:0000313" key="15">
    <source>
        <dbReference type="EMBL" id="HIU69436.1"/>
    </source>
</evidence>
<evidence type="ECO:0000256" key="5">
    <source>
        <dbReference type="ARBA" id="ARBA00022692"/>
    </source>
</evidence>
<dbReference type="GO" id="GO:0005886">
    <property type="term" value="C:plasma membrane"/>
    <property type="evidence" value="ECO:0007669"/>
    <property type="project" value="UniProtKB-SubCell"/>
</dbReference>
<evidence type="ECO:0000256" key="2">
    <source>
        <dbReference type="ARBA" id="ARBA00022448"/>
    </source>
</evidence>
<keyword evidence="5 13" id="KW-0812">Transmembrane</keyword>
<reference evidence="15" key="1">
    <citation type="submission" date="2020-10" db="EMBL/GenBank/DDBJ databases">
        <authorList>
            <person name="Gilroy R."/>
        </authorList>
    </citation>
    <scope>NUCLEOTIDE SEQUENCE</scope>
    <source>
        <strain evidence="15">CHK176-6737</strain>
    </source>
</reference>
<keyword evidence="6 13" id="KW-0375">Hydrogen ion transport</keyword>
<evidence type="ECO:0000256" key="7">
    <source>
        <dbReference type="ARBA" id="ARBA00022989"/>
    </source>
</evidence>
<protein>
    <recommendedName>
        <fullName evidence="13">ATP synthase subunit b</fullName>
    </recommendedName>
    <alternativeName>
        <fullName evidence="13">ATP synthase F(0) sector subunit b</fullName>
    </alternativeName>
    <alternativeName>
        <fullName evidence="13">ATPase subunit I</fullName>
    </alternativeName>
    <alternativeName>
        <fullName evidence="13">F-type ATPase subunit b</fullName>
        <shortName evidence="13">F-ATPase subunit b</shortName>
    </alternativeName>
</protein>
<sequence>MLDIDFWNIFWTIVNLVIFYLFAKKFLFGRILKVMEQRREMISGQFDAAAQKEKEAAALKEKYEGVMQSAGDESARMLQEAKKNADAQYNKIVKSAADEADRMVQDARKSIENERQAALRSVESDIAKIAMTAAEKIVEETNDPQQNKKMYDAFMDEVEQNDTDGD</sequence>
<dbReference type="EMBL" id="DVNM01000031">
    <property type="protein sequence ID" value="HIU69436.1"/>
    <property type="molecule type" value="Genomic_DNA"/>
</dbReference>
<organism evidence="15 16">
    <name type="scientific">Candidatus Scybalenecus merdavium</name>
    <dbReference type="NCBI Taxonomy" id="2840939"/>
    <lineage>
        <taxon>Bacteria</taxon>
        <taxon>Bacillati</taxon>
        <taxon>Bacillota</taxon>
        <taxon>Clostridia</taxon>
        <taxon>Eubacteriales</taxon>
        <taxon>Oscillospiraceae</taxon>
        <taxon>Oscillospiraceae incertae sedis</taxon>
        <taxon>Candidatus Scybalenecus</taxon>
    </lineage>
</organism>
<dbReference type="GO" id="GO:0045259">
    <property type="term" value="C:proton-transporting ATP synthase complex"/>
    <property type="evidence" value="ECO:0007669"/>
    <property type="project" value="UniProtKB-KW"/>
</dbReference>
<evidence type="ECO:0000256" key="8">
    <source>
        <dbReference type="ARBA" id="ARBA00023065"/>
    </source>
</evidence>
<keyword evidence="8 13" id="KW-0406">Ion transport</keyword>
<dbReference type="CDD" id="cd06503">
    <property type="entry name" value="ATP-synt_Fo_b"/>
    <property type="match status" value="1"/>
</dbReference>
<keyword evidence="2 13" id="KW-0813">Transport</keyword>
<dbReference type="PANTHER" id="PTHR33445:SF1">
    <property type="entry name" value="ATP SYNTHASE SUBUNIT B"/>
    <property type="match status" value="1"/>
</dbReference>